<feature type="non-terminal residue" evidence="1">
    <location>
        <position position="1"/>
    </location>
</feature>
<reference evidence="1" key="1">
    <citation type="journal article" date="2015" name="Nature">
        <title>Complex archaea that bridge the gap between prokaryotes and eukaryotes.</title>
        <authorList>
            <person name="Spang A."/>
            <person name="Saw J.H."/>
            <person name="Jorgensen S.L."/>
            <person name="Zaremba-Niedzwiedzka K."/>
            <person name="Martijn J."/>
            <person name="Lind A.E."/>
            <person name="van Eijk R."/>
            <person name="Schleper C."/>
            <person name="Guy L."/>
            <person name="Ettema T.J."/>
        </authorList>
    </citation>
    <scope>NUCLEOTIDE SEQUENCE</scope>
</reference>
<dbReference type="AlphaFoldDB" id="A0A0F9C1J8"/>
<proteinExistence type="predicted"/>
<protein>
    <submittedName>
        <fullName evidence="1">Uncharacterized protein</fullName>
    </submittedName>
</protein>
<comment type="caution">
    <text evidence="1">The sequence shown here is derived from an EMBL/GenBank/DDBJ whole genome shotgun (WGS) entry which is preliminary data.</text>
</comment>
<organism evidence="1">
    <name type="scientific">marine sediment metagenome</name>
    <dbReference type="NCBI Taxonomy" id="412755"/>
    <lineage>
        <taxon>unclassified sequences</taxon>
        <taxon>metagenomes</taxon>
        <taxon>ecological metagenomes</taxon>
    </lineage>
</organism>
<evidence type="ECO:0000313" key="1">
    <source>
        <dbReference type="EMBL" id="KKL28034.1"/>
    </source>
</evidence>
<gene>
    <name evidence="1" type="ORF">LCGC14_2379200</name>
</gene>
<accession>A0A0F9C1J8</accession>
<sequence>VNTTTSAALIYGFRTTVLTFENAETVEGFDKDGNAITLTLNAAEVAPDPPHYYNWTPYANDTTTYGSMPDRATIGALYRGRPTLSGNPDNPHQWYMARQNNPYDWNYGTLDAQSAVAGSNADAGEIGGIITALIPYKDDYLLFGATTSVWRMNGDPAAGGRLVEVSLTTGIFGANSWTFDDQENLSFLGNGGVFQLPPQVGITPVDITQELIPDFWSDWALDASIHTVTMAYDKLNHGILMCKTLLADGTNENYWIDTRTKGFFPESYPTNSGVYYAYYYDAIDPAFQSLILGTTGSYLKQFDAATLNDDTGASTQAIDSFVVFGAILAAANGDSKARLTLASHTLSADSSAVISSIFTHHTAEQLIDGIDDATLSPVIVTTITPTTRPVRRRQRARGTYFAVRLQNAVASQTWGLESFTINVEPSGRF</sequence>
<name>A0A0F9C1J8_9ZZZZ</name>
<dbReference type="EMBL" id="LAZR01035241">
    <property type="protein sequence ID" value="KKL28034.1"/>
    <property type="molecule type" value="Genomic_DNA"/>
</dbReference>